<keyword evidence="8 9" id="KW-0472">Membrane</keyword>
<dbReference type="EC" id="3.6.3.8" evidence="11"/>
<evidence type="ECO:0000256" key="8">
    <source>
        <dbReference type="ARBA" id="ARBA00023136"/>
    </source>
</evidence>
<feature type="transmembrane region" description="Helical" evidence="9">
    <location>
        <begin position="742"/>
        <end position="759"/>
    </location>
</feature>
<dbReference type="InterPro" id="IPR059000">
    <property type="entry name" value="ATPase_P-type_domA"/>
</dbReference>
<dbReference type="SUPFAM" id="SSF56784">
    <property type="entry name" value="HAD-like"/>
    <property type="match status" value="1"/>
</dbReference>
<organism evidence="11">
    <name type="scientific">Clostridium butyricum</name>
    <dbReference type="NCBI Taxonomy" id="1492"/>
    <lineage>
        <taxon>Bacteria</taxon>
        <taxon>Bacillati</taxon>
        <taxon>Bacillota</taxon>
        <taxon>Clostridia</taxon>
        <taxon>Eubacteriales</taxon>
        <taxon>Clostridiaceae</taxon>
        <taxon>Clostridium</taxon>
    </lineage>
</organism>
<dbReference type="SUPFAM" id="SSF81653">
    <property type="entry name" value="Calcium ATPase, transduction domain A"/>
    <property type="match status" value="1"/>
</dbReference>
<evidence type="ECO:0000256" key="1">
    <source>
        <dbReference type="ARBA" id="ARBA00004141"/>
    </source>
</evidence>
<comment type="similarity">
    <text evidence="2">Belongs to the cation transport ATPase (P-type) (TC 3.A.3) family. Type IIA subfamily.</text>
</comment>
<evidence type="ECO:0000256" key="6">
    <source>
        <dbReference type="ARBA" id="ARBA00022967"/>
    </source>
</evidence>
<dbReference type="SFLD" id="SFLDG00002">
    <property type="entry name" value="C1.7:_P-type_atpase_like"/>
    <property type="match status" value="1"/>
</dbReference>
<evidence type="ECO:0000256" key="9">
    <source>
        <dbReference type="SAM" id="Phobius"/>
    </source>
</evidence>
<feature type="transmembrane region" description="Helical" evidence="9">
    <location>
        <begin position="270"/>
        <end position="294"/>
    </location>
</feature>
<dbReference type="NCBIfam" id="TIGR01494">
    <property type="entry name" value="ATPase_P-type"/>
    <property type="match status" value="2"/>
</dbReference>
<dbReference type="InterPro" id="IPR004014">
    <property type="entry name" value="ATPase_P-typ_cation-transptr_N"/>
</dbReference>
<evidence type="ECO:0000256" key="2">
    <source>
        <dbReference type="ARBA" id="ARBA00005675"/>
    </source>
</evidence>
<dbReference type="PRINTS" id="PR00119">
    <property type="entry name" value="CATATPASE"/>
</dbReference>
<dbReference type="InterPro" id="IPR023214">
    <property type="entry name" value="HAD_sf"/>
</dbReference>
<dbReference type="Gene3D" id="3.40.50.1000">
    <property type="entry name" value="HAD superfamily/HAD-like"/>
    <property type="match status" value="1"/>
</dbReference>
<dbReference type="FunFam" id="3.40.50.1000:FF:000028">
    <property type="entry name" value="Calcium-transporting P-type ATPase, putative"/>
    <property type="match status" value="1"/>
</dbReference>
<dbReference type="Pfam" id="PF00702">
    <property type="entry name" value="Hydrolase"/>
    <property type="match status" value="1"/>
</dbReference>
<dbReference type="InterPro" id="IPR044492">
    <property type="entry name" value="P_typ_ATPase_HD_dom"/>
</dbReference>
<dbReference type="InterPro" id="IPR006068">
    <property type="entry name" value="ATPase_P-typ_cation-transptr_C"/>
</dbReference>
<dbReference type="AlphaFoldDB" id="A0A6N2ZWT3"/>
<proteinExistence type="inferred from homology"/>
<gene>
    <name evidence="11" type="primary">yloB_1</name>
    <name evidence="11" type="ORF">CBLFYP62_00869</name>
</gene>
<feature type="transmembrane region" description="Helical" evidence="9">
    <location>
        <begin position="712"/>
        <end position="730"/>
    </location>
</feature>
<dbReference type="PRINTS" id="PR00120">
    <property type="entry name" value="HATPASE"/>
</dbReference>
<dbReference type="Gene3D" id="3.40.1110.10">
    <property type="entry name" value="Calcium-transporting ATPase, cytoplasmic domain N"/>
    <property type="match status" value="1"/>
</dbReference>
<evidence type="ECO:0000256" key="5">
    <source>
        <dbReference type="ARBA" id="ARBA00022840"/>
    </source>
</evidence>
<dbReference type="Gene3D" id="1.20.1110.10">
    <property type="entry name" value="Calcium-transporting ATPase, transmembrane domain"/>
    <property type="match status" value="1"/>
</dbReference>
<dbReference type="SFLD" id="SFLDS00003">
    <property type="entry name" value="Haloacid_Dehalogenase"/>
    <property type="match status" value="1"/>
</dbReference>
<dbReference type="GO" id="GO:0016887">
    <property type="term" value="F:ATP hydrolysis activity"/>
    <property type="evidence" value="ECO:0007669"/>
    <property type="project" value="InterPro"/>
</dbReference>
<keyword evidence="4" id="KW-0547">Nucleotide-binding</keyword>
<keyword evidence="5" id="KW-0067">ATP-binding</keyword>
<dbReference type="InterPro" id="IPR023299">
    <property type="entry name" value="ATPase_P-typ_cyto_dom_N"/>
</dbReference>
<comment type="subcellular location">
    <subcellularLocation>
        <location evidence="1">Membrane</location>
        <topology evidence="1">Multi-pass membrane protein</topology>
    </subcellularLocation>
</comment>
<dbReference type="EMBL" id="CACRTU010000009">
    <property type="protein sequence ID" value="VYT83979.1"/>
    <property type="molecule type" value="Genomic_DNA"/>
</dbReference>
<dbReference type="PROSITE" id="PS00154">
    <property type="entry name" value="ATPASE_E1_E2"/>
    <property type="match status" value="1"/>
</dbReference>
<dbReference type="GO" id="GO:0005524">
    <property type="term" value="F:ATP binding"/>
    <property type="evidence" value="ECO:0007669"/>
    <property type="project" value="UniProtKB-KW"/>
</dbReference>
<sequence length="847" mass="92861">MTEQHFKGLTTKEAKQLQEKFGKNELVAEKKESFLHKILHVITEPMFLLLIVAAAIYFILGEPKDGAIMLIFVIGIIGIETIQEWKTDKTLKALKDLSAPQIKVLRDGIEKIINSCDLVPGDIMFISEGVKVPADGVVLRASTLSIDESSLTGEAEAVWKTSKDNCEGNDSDYWRKDYCYAGTLVTHGTGTILVDKIGPATEYGKIGQNVLSAPDNPTPLQLQTGKLVKLCAIIAAVLFTVVGIVTYFNIPDHTFGDRLIESILSGVTLAMAMIPEEFPVILTVFLSMGAWRLAKKNSLVRKLPSVETLGAVSVLCVDKTGTITMNKMTVRDTWSLKNDTKNLIKIMGMGCKADAYDPMEKSMISYCEEQGISRDILFGGELIKEYAFTDELKMMGHVWQNGDNILVTAKGSPERILTICNLTANERKIAEKKILEMSKEGLRVIAVGQMNILSTDDIPNTLKECSLELCGLIGLADPPRESVKEDIKTCTKAGVRVVMITGDNGITASSIAKQINMPNNDKIITGDELNKMSDEELREKVKEVSVFSRVVPEHKMRIVKAFKENGEIVAMTGDGVNDAPALKHADIGIAMGKRGSEVSREAADLILLDDNFSTIVETIKDGRRIYDNIRKAVGYVFTIHIPIAFGALLAPLLGISPASLLLLPLHVVLLELVIDPTCSIVLERQPAEVDIMERAPRNPKEKMLTAKTLSKSIIQGLVMFGASFGTYFAFLKQNPDNASLARAMGLTIILLANVLLVHVNSSNTDFAAKSFIKLIKDKVMWTVSLGTLAGLVVILYTPLNSFLKLAPLSFKQLMLAVLIAAASVVWYELVKAIKRIKVKSKCNFLSQ</sequence>
<feature type="transmembrane region" description="Helical" evidence="9">
    <location>
        <begin position="779"/>
        <end position="798"/>
    </location>
</feature>
<feature type="transmembrane region" description="Helical" evidence="9">
    <location>
        <begin position="632"/>
        <end position="655"/>
    </location>
</feature>
<dbReference type="SUPFAM" id="SSF81665">
    <property type="entry name" value="Calcium ATPase, transmembrane domain M"/>
    <property type="match status" value="1"/>
</dbReference>
<reference evidence="11" key="1">
    <citation type="submission" date="2019-11" db="EMBL/GenBank/DDBJ databases">
        <authorList>
            <person name="Feng L."/>
        </authorList>
    </citation>
    <scope>NUCLEOTIDE SEQUENCE</scope>
    <source>
        <strain evidence="11">CButyricumLFYP62</strain>
    </source>
</reference>
<accession>A0A6N2ZWT3</accession>
<keyword evidence="3 9" id="KW-0812">Transmembrane</keyword>
<dbReference type="RefSeq" id="WP_156736338.1">
    <property type="nucleotide sequence ID" value="NZ_CACRTU010000009.1"/>
</dbReference>
<evidence type="ECO:0000256" key="3">
    <source>
        <dbReference type="ARBA" id="ARBA00022692"/>
    </source>
</evidence>
<feature type="transmembrane region" description="Helical" evidence="9">
    <location>
        <begin position="38"/>
        <end position="60"/>
    </location>
</feature>
<dbReference type="GO" id="GO:0016020">
    <property type="term" value="C:membrane"/>
    <property type="evidence" value="ECO:0007669"/>
    <property type="project" value="UniProtKB-SubCell"/>
</dbReference>
<name>A0A6N2ZWT3_CLOBU</name>
<feature type="transmembrane region" description="Helical" evidence="9">
    <location>
        <begin position="810"/>
        <end position="830"/>
    </location>
</feature>
<evidence type="ECO:0000256" key="4">
    <source>
        <dbReference type="ARBA" id="ARBA00022741"/>
    </source>
</evidence>
<evidence type="ECO:0000256" key="7">
    <source>
        <dbReference type="ARBA" id="ARBA00022989"/>
    </source>
</evidence>
<dbReference type="InterPro" id="IPR001757">
    <property type="entry name" value="P_typ_ATPase"/>
</dbReference>
<protein>
    <submittedName>
        <fullName evidence="11">Calcium-transporting ATPase</fullName>
        <ecNumber evidence="11">3.6.3.8</ecNumber>
    </submittedName>
</protein>
<keyword evidence="11" id="KW-0378">Hydrolase</keyword>
<dbReference type="Gene3D" id="2.70.150.10">
    <property type="entry name" value="Calcium-transporting ATPase, cytoplasmic transduction domain A"/>
    <property type="match status" value="1"/>
</dbReference>
<dbReference type="InterPro" id="IPR036412">
    <property type="entry name" value="HAD-like_sf"/>
</dbReference>
<dbReference type="InterPro" id="IPR023298">
    <property type="entry name" value="ATPase_P-typ_TM_dom_sf"/>
</dbReference>
<dbReference type="Pfam" id="PF00690">
    <property type="entry name" value="Cation_ATPase_N"/>
    <property type="match status" value="1"/>
</dbReference>
<dbReference type="SFLD" id="SFLDF00027">
    <property type="entry name" value="p-type_atpase"/>
    <property type="match status" value="1"/>
</dbReference>
<dbReference type="PANTHER" id="PTHR42861">
    <property type="entry name" value="CALCIUM-TRANSPORTING ATPASE"/>
    <property type="match status" value="1"/>
</dbReference>
<feature type="domain" description="Cation-transporting P-type ATPase N-terminal" evidence="10">
    <location>
        <begin position="3"/>
        <end position="62"/>
    </location>
</feature>
<evidence type="ECO:0000313" key="11">
    <source>
        <dbReference type="EMBL" id="VYT83979.1"/>
    </source>
</evidence>
<keyword evidence="6" id="KW-1278">Translocase</keyword>
<keyword evidence="7 9" id="KW-1133">Transmembrane helix</keyword>
<feature type="transmembrane region" description="Helical" evidence="9">
    <location>
        <begin position="230"/>
        <end position="250"/>
    </location>
</feature>
<dbReference type="SMART" id="SM00831">
    <property type="entry name" value="Cation_ATPase_N"/>
    <property type="match status" value="1"/>
</dbReference>
<dbReference type="InterPro" id="IPR008250">
    <property type="entry name" value="ATPase_P-typ_transduc_dom_A_sf"/>
</dbReference>
<dbReference type="Pfam" id="PF00689">
    <property type="entry name" value="Cation_ATPase_C"/>
    <property type="match status" value="1"/>
</dbReference>
<feature type="transmembrane region" description="Helical" evidence="9">
    <location>
        <begin position="66"/>
        <end position="82"/>
    </location>
</feature>
<evidence type="ECO:0000259" key="10">
    <source>
        <dbReference type="SMART" id="SM00831"/>
    </source>
</evidence>
<dbReference type="Pfam" id="PF00122">
    <property type="entry name" value="E1-E2_ATPase"/>
    <property type="match status" value="1"/>
</dbReference>
<dbReference type="InterPro" id="IPR018303">
    <property type="entry name" value="ATPase_P-typ_P_site"/>
</dbReference>
<feature type="transmembrane region" description="Helical" evidence="9">
    <location>
        <begin position="661"/>
        <end position="682"/>
    </location>
</feature>